<dbReference type="Proteomes" id="UP001595791">
    <property type="component" value="Unassembled WGS sequence"/>
</dbReference>
<gene>
    <name evidence="1" type="ORF">ACFOW7_21980</name>
</gene>
<evidence type="ECO:0000313" key="1">
    <source>
        <dbReference type="EMBL" id="MFC4162010.1"/>
    </source>
</evidence>
<protein>
    <submittedName>
        <fullName evidence="1">Uncharacterized protein</fullName>
    </submittedName>
</protein>
<dbReference type="EMBL" id="JBHSBU010000004">
    <property type="protein sequence ID" value="MFC4162010.1"/>
    <property type="molecule type" value="Genomic_DNA"/>
</dbReference>
<accession>A0ABV8MYZ1</accession>
<dbReference type="RefSeq" id="WP_378168769.1">
    <property type="nucleotide sequence ID" value="NZ_JBHSBU010000004.1"/>
</dbReference>
<sequence>MQTIPVTMLSTTQAILGEDFHKRRQAAHKSLEELTGRFWASIALGRASAALQKLYELDDIEDFRDLIEALREYEQELLRRPVTELDRQQLSELAHSADELHRELVELIRTIGRAP</sequence>
<comment type="caution">
    <text evidence="1">The sequence shown here is derived from an EMBL/GenBank/DDBJ whole genome shotgun (WGS) entry which is preliminary data.</text>
</comment>
<reference evidence="2" key="1">
    <citation type="journal article" date="2019" name="Int. J. Syst. Evol. Microbiol.">
        <title>The Global Catalogue of Microorganisms (GCM) 10K type strain sequencing project: providing services to taxonomists for standard genome sequencing and annotation.</title>
        <authorList>
            <consortium name="The Broad Institute Genomics Platform"/>
            <consortium name="The Broad Institute Genome Sequencing Center for Infectious Disease"/>
            <person name="Wu L."/>
            <person name="Ma J."/>
        </authorList>
    </citation>
    <scope>NUCLEOTIDE SEQUENCE [LARGE SCALE GENOMIC DNA]</scope>
    <source>
        <strain evidence="2">LMG 29894</strain>
    </source>
</reference>
<organism evidence="1 2">
    <name type="scientific">Chitinimonas lacunae</name>
    <dbReference type="NCBI Taxonomy" id="1963018"/>
    <lineage>
        <taxon>Bacteria</taxon>
        <taxon>Pseudomonadati</taxon>
        <taxon>Pseudomonadota</taxon>
        <taxon>Betaproteobacteria</taxon>
        <taxon>Neisseriales</taxon>
        <taxon>Chitinibacteraceae</taxon>
        <taxon>Chitinimonas</taxon>
    </lineage>
</organism>
<keyword evidence="2" id="KW-1185">Reference proteome</keyword>
<proteinExistence type="predicted"/>
<name>A0ABV8MYZ1_9NEIS</name>
<evidence type="ECO:0000313" key="2">
    <source>
        <dbReference type="Proteomes" id="UP001595791"/>
    </source>
</evidence>